<dbReference type="Pfam" id="PF13649">
    <property type="entry name" value="Methyltransf_25"/>
    <property type="match status" value="1"/>
</dbReference>
<keyword evidence="6" id="KW-1185">Reference proteome</keyword>
<feature type="domain" description="Methyltransferase" evidence="4">
    <location>
        <begin position="65"/>
        <end position="151"/>
    </location>
</feature>
<dbReference type="InterPro" id="IPR029063">
    <property type="entry name" value="SAM-dependent_MTases_sf"/>
</dbReference>
<keyword evidence="2" id="KW-0808">Transferase</keyword>
<dbReference type="EMBL" id="JAHQXF010000002">
    <property type="protein sequence ID" value="MBV0925620.1"/>
    <property type="molecule type" value="Genomic_DNA"/>
</dbReference>
<evidence type="ECO:0000313" key="5">
    <source>
        <dbReference type="EMBL" id="MBV0925620.1"/>
    </source>
</evidence>
<dbReference type="SUPFAM" id="SSF53335">
    <property type="entry name" value="S-adenosyl-L-methionine-dependent methyltransferases"/>
    <property type="match status" value="1"/>
</dbReference>
<gene>
    <name evidence="5" type="ORF">KTS45_15550</name>
</gene>
<comment type="caution">
    <text evidence="5">The sequence shown here is derived from an EMBL/GenBank/DDBJ whole genome shotgun (WGS) entry which is preliminary data.</text>
</comment>
<dbReference type="OrthoDB" id="56895at2157"/>
<dbReference type="PANTHER" id="PTHR43464">
    <property type="entry name" value="METHYLTRANSFERASE"/>
    <property type="match status" value="1"/>
</dbReference>
<evidence type="ECO:0000256" key="1">
    <source>
        <dbReference type="ARBA" id="ARBA00022603"/>
    </source>
</evidence>
<dbReference type="RefSeq" id="WP_162318434.1">
    <property type="nucleotide sequence ID" value="NZ_JAHQXF010000002.1"/>
</dbReference>
<keyword evidence="3" id="KW-0949">S-adenosyl-L-methionine</keyword>
<evidence type="ECO:0000256" key="2">
    <source>
        <dbReference type="ARBA" id="ARBA00022679"/>
    </source>
</evidence>
<name>A0A8J7Y6H5_9EURY</name>
<dbReference type="Gene3D" id="3.40.50.150">
    <property type="entry name" value="Vaccinia Virus protein VP39"/>
    <property type="match status" value="1"/>
</dbReference>
<dbReference type="AlphaFoldDB" id="A0A8J7Y6H5"/>
<dbReference type="GO" id="GO:0032259">
    <property type="term" value="P:methylation"/>
    <property type="evidence" value="ECO:0007669"/>
    <property type="project" value="UniProtKB-KW"/>
</dbReference>
<protein>
    <submittedName>
        <fullName evidence="5">Class I SAM-dependent methyltransferase</fullName>
    </submittedName>
</protein>
<dbReference type="InterPro" id="IPR041698">
    <property type="entry name" value="Methyltransf_25"/>
</dbReference>
<keyword evidence="1 5" id="KW-0489">Methyltransferase</keyword>
<proteinExistence type="predicted"/>
<evidence type="ECO:0000259" key="4">
    <source>
        <dbReference type="Pfam" id="PF13649"/>
    </source>
</evidence>
<reference evidence="5 6" key="1">
    <citation type="submission" date="2021-06" db="EMBL/GenBank/DDBJ databases">
        <title>New haloarchaea isolates fom saline soil.</title>
        <authorList>
            <person name="Duran-Viseras A."/>
            <person name="Sanchez-Porro C.S."/>
            <person name="Ventosa A."/>
        </authorList>
    </citation>
    <scope>NUCLEOTIDE SEQUENCE [LARGE SCALE GENOMIC DNA]</scope>
    <source>
        <strain evidence="5 6">JCM 183640</strain>
    </source>
</reference>
<dbReference type="GO" id="GO:0008168">
    <property type="term" value="F:methyltransferase activity"/>
    <property type="evidence" value="ECO:0007669"/>
    <property type="project" value="UniProtKB-KW"/>
</dbReference>
<sequence>MSDLPETDAFGAMCLDYHERGDAFEAVERDDGLLELPGGPEVYFERPEEWEALDRTAIEWAEGRVLDAGCGPGRHALALQERGHDVTGIDRSPGALRVARDRGVADARILDVADVGELNQRFDAVVMLGNNFGLVGSAERAPAVLGSLAAVTTDDATLVAASMDPRITDREVHLDYHERNRERGRLPGRVRIRTRYRQYVGEWHDYLHVAPETMRDLVADTVWSVEGVEQDGPKYVARLEKSA</sequence>
<organism evidence="5 6">
    <name type="scientific">Haloarcula limicola</name>
    <dbReference type="NCBI Taxonomy" id="1429915"/>
    <lineage>
        <taxon>Archaea</taxon>
        <taxon>Methanobacteriati</taxon>
        <taxon>Methanobacteriota</taxon>
        <taxon>Stenosarchaea group</taxon>
        <taxon>Halobacteria</taxon>
        <taxon>Halobacteriales</taxon>
        <taxon>Haloarculaceae</taxon>
        <taxon>Haloarcula</taxon>
    </lineage>
</organism>
<dbReference type="Proteomes" id="UP000766550">
    <property type="component" value="Unassembled WGS sequence"/>
</dbReference>
<evidence type="ECO:0000313" key="6">
    <source>
        <dbReference type="Proteomes" id="UP000766550"/>
    </source>
</evidence>
<dbReference type="CDD" id="cd02440">
    <property type="entry name" value="AdoMet_MTases"/>
    <property type="match status" value="1"/>
</dbReference>
<accession>A0A8J7Y6H5</accession>
<evidence type="ECO:0000256" key="3">
    <source>
        <dbReference type="ARBA" id="ARBA00022691"/>
    </source>
</evidence>
<dbReference type="PANTHER" id="PTHR43464:SF19">
    <property type="entry name" value="UBIQUINONE BIOSYNTHESIS O-METHYLTRANSFERASE, MITOCHONDRIAL"/>
    <property type="match status" value="1"/>
</dbReference>